<accession>A0A6J6FZN5</accession>
<evidence type="ECO:0000313" key="2">
    <source>
        <dbReference type="EMBL" id="CAB4611383.1"/>
    </source>
</evidence>
<dbReference type="EMBL" id="CAEZUZ010000030">
    <property type="protein sequence ID" value="CAB4611383.1"/>
    <property type="molecule type" value="Genomic_DNA"/>
</dbReference>
<dbReference type="AlphaFoldDB" id="A0A6J6FZN5"/>
<organism evidence="1">
    <name type="scientific">freshwater metagenome</name>
    <dbReference type="NCBI Taxonomy" id="449393"/>
    <lineage>
        <taxon>unclassified sequences</taxon>
        <taxon>metagenomes</taxon>
        <taxon>ecological metagenomes</taxon>
    </lineage>
</organism>
<protein>
    <submittedName>
        <fullName evidence="1">Unannotated protein</fullName>
    </submittedName>
</protein>
<gene>
    <name evidence="1" type="ORF">UFOPK1808_00232</name>
    <name evidence="2" type="ORF">UFOPK1889_00308</name>
</gene>
<name>A0A6J6FZN5_9ZZZZ</name>
<proteinExistence type="predicted"/>
<evidence type="ECO:0000313" key="1">
    <source>
        <dbReference type="EMBL" id="CAB4592393.1"/>
    </source>
</evidence>
<dbReference type="EMBL" id="CAEZUL010000014">
    <property type="protein sequence ID" value="CAB4592393.1"/>
    <property type="molecule type" value="Genomic_DNA"/>
</dbReference>
<sequence>MDEIERIASELEQLSLDLNDVAMSLLAEAIRDKTGERPLTEKSVSQARRAVEKALHHLRGINTD</sequence>
<reference evidence="1" key="1">
    <citation type="submission" date="2020-05" db="EMBL/GenBank/DDBJ databases">
        <authorList>
            <person name="Chiriac C."/>
            <person name="Salcher M."/>
            <person name="Ghai R."/>
            <person name="Kavagutti S V."/>
        </authorList>
    </citation>
    <scope>NUCLEOTIDE SEQUENCE</scope>
</reference>